<keyword evidence="3" id="KW-0813">Transport</keyword>
<dbReference type="GO" id="GO:0015888">
    <property type="term" value="P:thiamine transport"/>
    <property type="evidence" value="ECO:0007669"/>
    <property type="project" value="TreeGrafter"/>
</dbReference>
<dbReference type="PROSITE" id="PS51318">
    <property type="entry name" value="TAT"/>
    <property type="match status" value="1"/>
</dbReference>
<reference evidence="7" key="1">
    <citation type="submission" date="2018-06" db="EMBL/GenBank/DDBJ databases">
        <title>Aestuariibacter litoralis strain KCTC 52945T.</title>
        <authorList>
            <person name="Li X."/>
            <person name="Salam N."/>
            <person name="Li J.-L."/>
            <person name="Chen Y.-M."/>
            <person name="Yang Z.-W."/>
            <person name="Zhang L.-Y."/>
            <person name="Han M.-X."/>
            <person name="Xiao M."/>
            <person name="Li W.-J."/>
        </authorList>
    </citation>
    <scope>NUCLEOTIDE SEQUENCE [LARGE SCALE GENOMIC DNA]</scope>
    <source>
        <strain evidence="7">KCTC 52945</strain>
    </source>
</reference>
<evidence type="ECO:0000256" key="1">
    <source>
        <dbReference type="ARBA" id="ARBA00004418"/>
    </source>
</evidence>
<comment type="subcellular location">
    <subcellularLocation>
        <location evidence="1">Periplasm</location>
    </subcellularLocation>
</comment>
<name>A0A2W2BBB4_9HYPH</name>
<evidence type="ECO:0000256" key="3">
    <source>
        <dbReference type="ARBA" id="ARBA00022448"/>
    </source>
</evidence>
<sequence length="374" mass="41496">MTTKLTSKSRRRFLGQAAIGLAMPALVGRAMVSSAQAAFEGEGLIVVSWSGNHELSFRQAVVEPFNAQYGTKVETVGGWDQMVSQIVAAPADNPPFDITIADEYTTSAGLAENLFLETDRSKIKGFEAIYPWFDATRGEAKKYGVPFGGGSLWMLTAKSAGLGPDSWSHFWDPKVRGKTTMDAAAFYWDLCIPAILSKTKPGIEEVFGTPAEMEPLFVELEKLRMPKWYKDGAELANLMLQQEAEVAMMYSADAYGFIKDHGEEFSAAIPVEGTASYTNWFMKVRGTKHADLADLFQSYLLEKDTQQRFLDVSTDFMSRSDLVAPAHWVNYPKSNADMERMFNLFSLQGWAIFGANWEALDARMKKVIAVTTQG</sequence>
<dbReference type="PANTHER" id="PTHR30006:SF3">
    <property type="entry name" value="THIAMINE-BINDING PERIPLASMIC PROTEIN"/>
    <property type="match status" value="1"/>
</dbReference>
<gene>
    <name evidence="6" type="ORF">DK847_09620</name>
</gene>
<dbReference type="Proteomes" id="UP000248795">
    <property type="component" value="Unassembled WGS sequence"/>
</dbReference>
<comment type="similarity">
    <text evidence="2">Belongs to the bacterial solute-binding protein 1 family.</text>
</comment>
<dbReference type="SUPFAM" id="SSF53850">
    <property type="entry name" value="Periplasmic binding protein-like II"/>
    <property type="match status" value="1"/>
</dbReference>
<dbReference type="InterPro" id="IPR006311">
    <property type="entry name" value="TAT_signal"/>
</dbReference>
<evidence type="ECO:0000313" key="6">
    <source>
        <dbReference type="EMBL" id="PZF77554.1"/>
    </source>
</evidence>
<organism evidence="6 7">
    <name type="scientific">Aestuariivirga litoralis</name>
    <dbReference type="NCBI Taxonomy" id="2650924"/>
    <lineage>
        <taxon>Bacteria</taxon>
        <taxon>Pseudomonadati</taxon>
        <taxon>Pseudomonadota</taxon>
        <taxon>Alphaproteobacteria</taxon>
        <taxon>Hyphomicrobiales</taxon>
        <taxon>Aestuariivirgaceae</taxon>
        <taxon>Aestuariivirga</taxon>
    </lineage>
</organism>
<dbReference type="EMBL" id="QKVK01000003">
    <property type="protein sequence ID" value="PZF77554.1"/>
    <property type="molecule type" value="Genomic_DNA"/>
</dbReference>
<evidence type="ECO:0000256" key="2">
    <source>
        <dbReference type="ARBA" id="ARBA00008520"/>
    </source>
</evidence>
<dbReference type="InterPro" id="IPR006059">
    <property type="entry name" value="SBP"/>
</dbReference>
<keyword evidence="4" id="KW-0732">Signal</keyword>
<dbReference type="PANTHER" id="PTHR30006">
    <property type="entry name" value="THIAMINE-BINDING PERIPLASMIC PROTEIN-RELATED"/>
    <property type="match status" value="1"/>
</dbReference>
<keyword evidence="5" id="KW-0574">Periplasm</keyword>
<evidence type="ECO:0000256" key="5">
    <source>
        <dbReference type="ARBA" id="ARBA00022764"/>
    </source>
</evidence>
<proteinExistence type="inferred from homology"/>
<evidence type="ECO:0000313" key="7">
    <source>
        <dbReference type="Proteomes" id="UP000248795"/>
    </source>
</evidence>
<dbReference type="RefSeq" id="WP_111198082.1">
    <property type="nucleotide sequence ID" value="NZ_QKVK01000003.1"/>
</dbReference>
<keyword evidence="7" id="KW-1185">Reference proteome</keyword>
<accession>A0A2W2BBB4</accession>
<dbReference type="GO" id="GO:0030288">
    <property type="term" value="C:outer membrane-bounded periplasmic space"/>
    <property type="evidence" value="ECO:0007669"/>
    <property type="project" value="TreeGrafter"/>
</dbReference>
<protein>
    <recommendedName>
        <fullName evidence="8">ABC transporter substrate-binding protein</fullName>
    </recommendedName>
</protein>
<dbReference type="AlphaFoldDB" id="A0A2W2BBB4"/>
<dbReference type="GO" id="GO:0030975">
    <property type="term" value="F:thiamine binding"/>
    <property type="evidence" value="ECO:0007669"/>
    <property type="project" value="TreeGrafter"/>
</dbReference>
<dbReference type="Gene3D" id="3.40.190.10">
    <property type="entry name" value="Periplasmic binding protein-like II"/>
    <property type="match status" value="2"/>
</dbReference>
<evidence type="ECO:0000256" key="4">
    <source>
        <dbReference type="ARBA" id="ARBA00022729"/>
    </source>
</evidence>
<dbReference type="Pfam" id="PF13416">
    <property type="entry name" value="SBP_bac_8"/>
    <property type="match status" value="1"/>
</dbReference>
<comment type="caution">
    <text evidence="6">The sequence shown here is derived from an EMBL/GenBank/DDBJ whole genome shotgun (WGS) entry which is preliminary data.</text>
</comment>
<dbReference type="GO" id="GO:0030976">
    <property type="term" value="F:thiamine pyrophosphate binding"/>
    <property type="evidence" value="ECO:0007669"/>
    <property type="project" value="TreeGrafter"/>
</dbReference>
<evidence type="ECO:0008006" key="8">
    <source>
        <dbReference type="Google" id="ProtNLM"/>
    </source>
</evidence>